<dbReference type="OrthoDB" id="9792157at2"/>
<evidence type="ECO:0000259" key="4">
    <source>
        <dbReference type="Pfam" id="PF00717"/>
    </source>
</evidence>
<feature type="domain" description="Peptidase S24/S26A/S26B/S26C" evidence="4">
    <location>
        <begin position="146"/>
        <end position="221"/>
    </location>
</feature>
<organism evidence="5 6">
    <name type="scientific">Rhodovarius crocodyli</name>
    <dbReference type="NCBI Taxonomy" id="1979269"/>
    <lineage>
        <taxon>Bacteria</taxon>
        <taxon>Pseudomonadati</taxon>
        <taxon>Pseudomonadota</taxon>
        <taxon>Alphaproteobacteria</taxon>
        <taxon>Acetobacterales</taxon>
        <taxon>Roseomonadaceae</taxon>
        <taxon>Rhodovarius</taxon>
    </lineage>
</organism>
<evidence type="ECO:0000256" key="1">
    <source>
        <dbReference type="ARBA" id="ARBA00023015"/>
    </source>
</evidence>
<keyword evidence="3" id="KW-0804">Transcription</keyword>
<dbReference type="Gene3D" id="1.10.260.40">
    <property type="entry name" value="lambda repressor-like DNA-binding domains"/>
    <property type="match status" value="1"/>
</dbReference>
<dbReference type="Proteomes" id="UP000282957">
    <property type="component" value="Unassembled WGS sequence"/>
</dbReference>
<dbReference type="AlphaFoldDB" id="A0A437LZ82"/>
<evidence type="ECO:0000313" key="6">
    <source>
        <dbReference type="Proteomes" id="UP000282957"/>
    </source>
</evidence>
<comment type="caution">
    <text evidence="5">The sequence shown here is derived from an EMBL/GenBank/DDBJ whole genome shotgun (WGS) entry which is preliminary data.</text>
</comment>
<evidence type="ECO:0000256" key="2">
    <source>
        <dbReference type="ARBA" id="ARBA00023125"/>
    </source>
</evidence>
<proteinExistence type="predicted"/>
<gene>
    <name evidence="5" type="ORF">EOD42_23340</name>
</gene>
<protein>
    <submittedName>
        <fullName evidence="5">Helix-turn-helix transcriptional regulator</fullName>
    </submittedName>
</protein>
<dbReference type="Pfam" id="PF00717">
    <property type="entry name" value="Peptidase_S24"/>
    <property type="match status" value="1"/>
</dbReference>
<accession>A0A437LZ82</accession>
<dbReference type="SUPFAM" id="SSF51306">
    <property type="entry name" value="LexA/Signal peptidase"/>
    <property type="match status" value="1"/>
</dbReference>
<dbReference type="CDD" id="cd00093">
    <property type="entry name" value="HTH_XRE"/>
    <property type="match status" value="1"/>
</dbReference>
<dbReference type="InterPro" id="IPR010982">
    <property type="entry name" value="Lambda_DNA-bd_dom_sf"/>
</dbReference>
<sequence length="246" mass="26936">MQTASTAEMCKFAHMDDYQRRIREQVQELLARTGMDATGLARAAGLAPSTLTRFLNDPDVKHSLSGKTMQKLIDAASAGGAPAIPTPPGKSEVRPAPDAPVPVLAEMKRDVPVFGTARGANGDGAFVLDMSEVVDWVRRPPGLIGVRDVYALWVEGDSMEPAISHGDLVYLHPKRPIHPGDRVVIVRREGLEDQHVTMRAYVKQFVRRAGGKVITRQFNPDKEVEFAQDEVVSMHKVLSMADMMGV</sequence>
<dbReference type="CDD" id="cd06529">
    <property type="entry name" value="S24_LexA-like"/>
    <property type="match status" value="1"/>
</dbReference>
<keyword evidence="6" id="KW-1185">Reference proteome</keyword>
<dbReference type="InterPro" id="IPR036286">
    <property type="entry name" value="LexA/Signal_pep-like_sf"/>
</dbReference>
<dbReference type="InterPro" id="IPR015927">
    <property type="entry name" value="Peptidase_S24_S26A/B/C"/>
</dbReference>
<reference evidence="5 6" key="1">
    <citation type="submission" date="2019-01" db="EMBL/GenBank/DDBJ databases">
        <authorList>
            <person name="Chen W.-M."/>
        </authorList>
    </citation>
    <scope>NUCLEOTIDE SEQUENCE [LARGE SCALE GENOMIC DNA]</scope>
    <source>
        <strain evidence="5 6">CCP-6</strain>
    </source>
</reference>
<dbReference type="InterPro" id="IPR001387">
    <property type="entry name" value="Cro/C1-type_HTH"/>
</dbReference>
<dbReference type="EMBL" id="SACL01000012">
    <property type="protein sequence ID" value="RVT90739.1"/>
    <property type="molecule type" value="Genomic_DNA"/>
</dbReference>
<name>A0A437LZ82_9PROT</name>
<dbReference type="PANTHER" id="PTHR40661">
    <property type="match status" value="1"/>
</dbReference>
<evidence type="ECO:0000256" key="3">
    <source>
        <dbReference type="ARBA" id="ARBA00023163"/>
    </source>
</evidence>
<keyword evidence="1" id="KW-0805">Transcription regulation</keyword>
<dbReference type="InterPro" id="IPR039418">
    <property type="entry name" value="LexA-like"/>
</dbReference>
<dbReference type="PANTHER" id="PTHR40661:SF3">
    <property type="entry name" value="FELS-1 PROPHAGE TRANSCRIPTIONAL REGULATOR"/>
    <property type="match status" value="1"/>
</dbReference>
<evidence type="ECO:0000313" key="5">
    <source>
        <dbReference type="EMBL" id="RVT90739.1"/>
    </source>
</evidence>
<dbReference type="Gene3D" id="2.10.109.10">
    <property type="entry name" value="Umud Fragment, subunit A"/>
    <property type="match status" value="1"/>
</dbReference>
<keyword evidence="2" id="KW-0238">DNA-binding</keyword>
<dbReference type="GO" id="GO:0003677">
    <property type="term" value="F:DNA binding"/>
    <property type="evidence" value="ECO:0007669"/>
    <property type="project" value="UniProtKB-KW"/>
</dbReference>